<accession>A0A2H3JCE0</accession>
<feature type="region of interest" description="Disordered" evidence="4">
    <location>
        <begin position="1698"/>
        <end position="1722"/>
    </location>
</feature>
<proteinExistence type="predicted"/>
<dbReference type="PANTHER" id="PTHR24198">
    <property type="entry name" value="ANKYRIN REPEAT AND PROTEIN KINASE DOMAIN-CONTAINING PROTEIN"/>
    <property type="match status" value="1"/>
</dbReference>
<evidence type="ECO:0000313" key="5">
    <source>
        <dbReference type="EMBL" id="PCH39932.1"/>
    </source>
</evidence>
<dbReference type="Proteomes" id="UP000218811">
    <property type="component" value="Unassembled WGS sequence"/>
</dbReference>
<evidence type="ECO:0000256" key="4">
    <source>
        <dbReference type="SAM" id="MobiDB-lite"/>
    </source>
</evidence>
<dbReference type="PROSITE" id="PS50088">
    <property type="entry name" value="ANK_REPEAT"/>
    <property type="match status" value="3"/>
</dbReference>
<organism evidence="5 6">
    <name type="scientific">Wolfiporia cocos (strain MD-104)</name>
    <name type="common">Brown rot fungus</name>
    <dbReference type="NCBI Taxonomy" id="742152"/>
    <lineage>
        <taxon>Eukaryota</taxon>
        <taxon>Fungi</taxon>
        <taxon>Dikarya</taxon>
        <taxon>Basidiomycota</taxon>
        <taxon>Agaricomycotina</taxon>
        <taxon>Agaricomycetes</taxon>
        <taxon>Polyporales</taxon>
        <taxon>Phaeolaceae</taxon>
        <taxon>Wolfiporia</taxon>
    </lineage>
</organism>
<feature type="repeat" description="ANK" evidence="3">
    <location>
        <begin position="563"/>
        <end position="588"/>
    </location>
</feature>
<feature type="compositionally biased region" description="Basic and acidic residues" evidence="4">
    <location>
        <begin position="590"/>
        <end position="637"/>
    </location>
</feature>
<dbReference type="Pfam" id="PF12796">
    <property type="entry name" value="Ank_2"/>
    <property type="match status" value="2"/>
</dbReference>
<dbReference type="InterPro" id="IPR002110">
    <property type="entry name" value="Ankyrin_rpt"/>
</dbReference>
<dbReference type="InterPro" id="IPR036770">
    <property type="entry name" value="Ankyrin_rpt-contain_sf"/>
</dbReference>
<reference evidence="5 6" key="1">
    <citation type="journal article" date="2012" name="Science">
        <title>The Paleozoic origin of enzymatic lignin decomposition reconstructed from 31 fungal genomes.</title>
        <authorList>
            <person name="Floudas D."/>
            <person name="Binder M."/>
            <person name="Riley R."/>
            <person name="Barry K."/>
            <person name="Blanchette R.A."/>
            <person name="Henrissat B."/>
            <person name="Martinez A.T."/>
            <person name="Otillar R."/>
            <person name="Spatafora J.W."/>
            <person name="Yadav J.S."/>
            <person name="Aerts A."/>
            <person name="Benoit I."/>
            <person name="Boyd A."/>
            <person name="Carlson A."/>
            <person name="Copeland A."/>
            <person name="Coutinho P.M."/>
            <person name="de Vries R.P."/>
            <person name="Ferreira P."/>
            <person name="Findley K."/>
            <person name="Foster B."/>
            <person name="Gaskell J."/>
            <person name="Glotzer D."/>
            <person name="Gorecki P."/>
            <person name="Heitman J."/>
            <person name="Hesse C."/>
            <person name="Hori C."/>
            <person name="Igarashi K."/>
            <person name="Jurgens J.A."/>
            <person name="Kallen N."/>
            <person name="Kersten P."/>
            <person name="Kohler A."/>
            <person name="Kuees U."/>
            <person name="Kumar T.K.A."/>
            <person name="Kuo A."/>
            <person name="LaButti K."/>
            <person name="Larrondo L.F."/>
            <person name="Lindquist E."/>
            <person name="Ling A."/>
            <person name="Lombard V."/>
            <person name="Lucas S."/>
            <person name="Lundell T."/>
            <person name="Martin R."/>
            <person name="McLaughlin D.J."/>
            <person name="Morgenstern I."/>
            <person name="Morin E."/>
            <person name="Murat C."/>
            <person name="Nagy L.G."/>
            <person name="Nolan M."/>
            <person name="Ohm R.A."/>
            <person name="Patyshakuliyeva A."/>
            <person name="Rokas A."/>
            <person name="Ruiz-Duenas F.J."/>
            <person name="Sabat G."/>
            <person name="Salamov A."/>
            <person name="Samejima M."/>
            <person name="Schmutz J."/>
            <person name="Slot J.C."/>
            <person name="St John F."/>
            <person name="Stenlid J."/>
            <person name="Sun H."/>
            <person name="Sun S."/>
            <person name="Syed K."/>
            <person name="Tsang A."/>
            <person name="Wiebenga A."/>
            <person name="Young D."/>
            <person name="Pisabarro A."/>
            <person name="Eastwood D.C."/>
            <person name="Martin F."/>
            <person name="Cullen D."/>
            <person name="Grigoriev I.V."/>
            <person name="Hibbett D.S."/>
        </authorList>
    </citation>
    <scope>NUCLEOTIDE SEQUENCE [LARGE SCALE GENOMIC DNA]</scope>
    <source>
        <strain evidence="5 6">MD-104</strain>
    </source>
</reference>
<feature type="region of interest" description="Disordered" evidence="4">
    <location>
        <begin position="590"/>
        <end position="658"/>
    </location>
</feature>
<feature type="region of interest" description="Disordered" evidence="4">
    <location>
        <begin position="1639"/>
        <end position="1665"/>
    </location>
</feature>
<feature type="repeat" description="ANK" evidence="3">
    <location>
        <begin position="1491"/>
        <end position="1517"/>
    </location>
</feature>
<sequence>MPPASGAQAFLARITKLPPSGPEVFDALSQALQPSLDDEAELRKLFATDRNNPRLQDPHVGLVDVFDAPADIRITRARIVKDEQDLNFKFVLPLTSECRRQDGAPAMVSSLDEFKKNWVIFTEGSLSQLLDWNNVIAAGGSVQACLTPVPDSARMSKRALRKHFHNNAYPTSDIDLFLYGLTPEQAEAKINAIYEAVRDSVPWDVTCIRTKHTVSIHSQYPYRVVQIVLRLYSSPAEILAGFDVDAPCCAYDGERVWANARAVVAMMRQCNTVDMTRRSPSYEVRLVKYSARDFEVYVPSLRREDIDPTIFERSITRIQGLARLLVLERLTTADARDRYLTCRRNLRGRPQGQNVYRRRNKRYKGDLKGEIDFTGLEMNDYDVVSLHIPYGPGWDARRIEKLVYHTVRSPFNPKNKDRRLHRHPAFFGTMQECLEDCCEYCPEPKDEEERKLREEEDKAYLRGRITFIEEDPGRQSISGSFNPIDVGEWAEQAYMGPTEKLFAAIVACDREAVTRLIKQEDIDVNRRDHVGRTPLHMAIMVKAIDIACDLVDADARMTARVADGRTALHLAAQLDLPEVVRKLLDRSALNEEKAKEAEEEARRMTGTSADKDKLDANGEKGNNEVHDSNEGPRRSEEGDNSNEGKGGPQKMEEQDVDDSVIPEEEDEFDIFDVNAPDWDLAFTPLQYAIVSGSTDTVDQLIAAGADVGLVTTANRYSACSFHQLTVTALAEDGDAVHEIARRLFAARAMSSQASDDLFTIFHRVICAGKPDLVHTFLRHDPNAKAVVNIPCASRWNLAVYPIVSAIAQRSYSIVAMLLAYGAKLVVNEEDFRRAVSGSGLEADGPWSASNALGQDVSYLKVVCQPLEAAVAARDDIATLLTALGSDVNSLPLMASRYSGYHWGPDPRVTILEWTRFTARALEKRLQETDVDVRSDAVICQARALAAEHTWKGEAGKDLLKACEDEKRIVELRAAKVAAETEEKKRKLQEAKNYFTTVKSQLEISGAKTWKELLPKHQRDEVEDYYSDNNGLIQSSIQPSSYHVLTKTWLTFPEPAHMVPRYDELFEACWDGDNAKIQKLCLPKSEDGHSSIPLHVTVQFEADGVHGSICNPLSIAIACRNWDTARLILAIASAQYEPEKSRGSNEDHEDEDEDNEDDISINFANIAKQPSAIKSPVSPQEFLNRETNIRWLDSSSTVRTGSVLYRAIAEDDLEAFVKIADLYSSLPEPQPLPEGTLSLVVRHDRPAMLDELIRRYGVGIDTESENEQATVSTDSNRKYSKIYLGLNVHGKKQDVATKKDRHTRRYVQPTRPLPLLWDAATSCALKVIEYLKGEQPLAAYQYYASTHSDSRACYIRRLPDLASVLPDWIGWTTNSLNESAMTAAVMSSELVVIKTLLSMNPDEMERALSARIKLAGYNHLLVATAWSVSPDVFDYLLSKGLSPTETGRRGWNILHILCAQDDFFHAELLHHILRSLPHDVIGLLLSQQSKSNRNTPLHIAVKRKRVDLVRMLLDTKASSFLLRDSEGSTPLHVAIKHHAATITGLLANAGPVEALYVEDGVGYTPLETALPEVAELTTNLNDFTERPFDLEQQSIEIPRLRATVEALLEEGRLRAGTKLATELVKFTERMEARLKEEKRVAEAENLKNPPEAKEEEFKTELDDHERPRETLKALQKALAARPFAQTRMLIHLSEVHTSVQKSLDRSKKTTEQPQAHEEHDDILNHKKQETLEDKAKRFSALHHCSTACYDHFGDDDI</sequence>
<dbReference type="STRING" id="742152.A0A2H3JCE0"/>
<keyword evidence="6" id="KW-1185">Reference proteome</keyword>
<dbReference type="SUPFAM" id="SSF48403">
    <property type="entry name" value="Ankyrin repeat"/>
    <property type="match status" value="3"/>
</dbReference>
<dbReference type="EMBL" id="KB468053">
    <property type="protein sequence ID" value="PCH39932.1"/>
    <property type="molecule type" value="Genomic_DNA"/>
</dbReference>
<dbReference type="OMA" id="GTMQECL"/>
<keyword evidence="1" id="KW-0677">Repeat</keyword>
<dbReference type="PANTHER" id="PTHR24198:SF165">
    <property type="entry name" value="ANKYRIN REPEAT-CONTAINING PROTEIN-RELATED"/>
    <property type="match status" value="1"/>
</dbReference>
<gene>
    <name evidence="5" type="ORF">WOLCODRAFT_88376</name>
</gene>
<evidence type="ECO:0000256" key="2">
    <source>
        <dbReference type="ARBA" id="ARBA00023043"/>
    </source>
</evidence>
<dbReference type="OrthoDB" id="539213at2759"/>
<dbReference type="PROSITE" id="PS50297">
    <property type="entry name" value="ANK_REP_REGION"/>
    <property type="match status" value="3"/>
</dbReference>
<evidence type="ECO:0000256" key="3">
    <source>
        <dbReference type="PROSITE-ProRule" id="PRU00023"/>
    </source>
</evidence>
<feature type="compositionally biased region" description="Basic and acidic residues" evidence="4">
    <location>
        <begin position="1701"/>
        <end position="1722"/>
    </location>
</feature>
<evidence type="ECO:0000313" key="6">
    <source>
        <dbReference type="Proteomes" id="UP000218811"/>
    </source>
</evidence>
<keyword evidence="2 3" id="KW-0040">ANK repeat</keyword>
<protein>
    <submittedName>
        <fullName evidence="5">Ankyrin</fullName>
    </submittedName>
</protein>
<dbReference type="SMART" id="SM00248">
    <property type="entry name" value="ANK"/>
    <property type="match status" value="11"/>
</dbReference>
<name>A0A2H3JCE0_WOLCO</name>
<feature type="repeat" description="ANK" evidence="3">
    <location>
        <begin position="680"/>
        <end position="712"/>
    </location>
</feature>
<dbReference type="Gene3D" id="1.25.40.20">
    <property type="entry name" value="Ankyrin repeat-containing domain"/>
    <property type="match status" value="3"/>
</dbReference>
<evidence type="ECO:0000256" key="1">
    <source>
        <dbReference type="ARBA" id="ARBA00022737"/>
    </source>
</evidence>